<dbReference type="InterPro" id="IPR012902">
    <property type="entry name" value="N_methyl_site"/>
</dbReference>
<dbReference type="NCBIfam" id="TIGR02532">
    <property type="entry name" value="IV_pilin_GFxxxE"/>
    <property type="match status" value="1"/>
</dbReference>
<evidence type="ECO:0000256" key="9">
    <source>
        <dbReference type="ARBA" id="ARBA00025772"/>
    </source>
</evidence>
<dbReference type="Pfam" id="PF12019">
    <property type="entry name" value="GspH"/>
    <property type="match status" value="1"/>
</dbReference>
<dbReference type="NCBIfam" id="TIGR01708">
    <property type="entry name" value="typeII_sec_gspH"/>
    <property type="match status" value="1"/>
</dbReference>
<gene>
    <name evidence="13" type="ORF">AEST_26870</name>
</gene>
<feature type="domain" description="General secretion pathway GspH" evidence="12">
    <location>
        <begin position="42"/>
        <end position="174"/>
    </location>
</feature>
<dbReference type="Gene3D" id="3.55.40.10">
    <property type="entry name" value="minor pseudopilin epsh domain"/>
    <property type="match status" value="1"/>
</dbReference>
<evidence type="ECO:0000256" key="6">
    <source>
        <dbReference type="ARBA" id="ARBA00022692"/>
    </source>
</evidence>
<dbReference type="GO" id="GO:0015627">
    <property type="term" value="C:type II protein secretion system complex"/>
    <property type="evidence" value="ECO:0007669"/>
    <property type="project" value="InterPro"/>
</dbReference>
<comment type="subcellular location">
    <subcellularLocation>
        <location evidence="1">Cell inner membrane</location>
        <topology evidence="1">Single-pass membrane protein</topology>
    </subcellularLocation>
</comment>
<dbReference type="AlphaFoldDB" id="J1QFY8"/>
<evidence type="ECO:0000256" key="4">
    <source>
        <dbReference type="ARBA" id="ARBA00022481"/>
    </source>
</evidence>
<dbReference type="InterPro" id="IPR022346">
    <property type="entry name" value="T2SS_GspH"/>
</dbReference>
<keyword evidence="7 11" id="KW-1133">Transmembrane helix</keyword>
<keyword evidence="3" id="KW-1003">Cell membrane</keyword>
<keyword evidence="5" id="KW-0997">Cell inner membrane</keyword>
<sequence length="188" mass="20829">MLRRAGFTLLEVMLVLLLIGILASAVVFTFSGDSTEQRLEREATRFSQVFQFIADTALLRQQEWGLVVSQQQYAFVYYGPDGWQWAPEVAAAKTYQLPEQLSLLLELEGLPGAEFNLLGQVSWQQEAQAEATDAPAANKPPLPQVFILSSGEITPFRLVLQAAEQRPPVQVRVGTDFSVPLSRFSGAE</sequence>
<evidence type="ECO:0000313" key="14">
    <source>
        <dbReference type="Proteomes" id="UP000012043"/>
    </source>
</evidence>
<protein>
    <recommendedName>
        <fullName evidence="2">Type II secretion system protein H</fullName>
    </recommendedName>
    <alternativeName>
        <fullName evidence="10">General secretion pathway protein H</fullName>
    </alternativeName>
</protein>
<keyword evidence="6 11" id="KW-0812">Transmembrane</keyword>
<feature type="transmembrane region" description="Helical" evidence="11">
    <location>
        <begin position="12"/>
        <end position="31"/>
    </location>
</feature>
<proteinExistence type="inferred from homology"/>
<dbReference type="EMBL" id="ALAB01000035">
    <property type="protein sequence ID" value="EJI84416.1"/>
    <property type="molecule type" value="Genomic_DNA"/>
</dbReference>
<dbReference type="Pfam" id="PF07963">
    <property type="entry name" value="N_methyl"/>
    <property type="match status" value="1"/>
</dbReference>
<dbReference type="GO" id="GO:0015628">
    <property type="term" value="P:protein secretion by the type II secretion system"/>
    <property type="evidence" value="ECO:0007669"/>
    <property type="project" value="InterPro"/>
</dbReference>
<evidence type="ECO:0000256" key="10">
    <source>
        <dbReference type="ARBA" id="ARBA00030775"/>
    </source>
</evidence>
<dbReference type="PRINTS" id="PR00885">
    <property type="entry name" value="BCTERIALGSPH"/>
</dbReference>
<evidence type="ECO:0000256" key="7">
    <source>
        <dbReference type="ARBA" id="ARBA00022989"/>
    </source>
</evidence>
<dbReference type="InterPro" id="IPR049875">
    <property type="entry name" value="TypeII_GspH"/>
</dbReference>
<reference evidence="13 14" key="1">
    <citation type="journal article" date="2012" name="J. Bacteriol.">
        <title>Genome Sequence of Pectin-Degrading Alishewanella aestuarii Strain B11T, Isolated from Tidal Flat Sediment.</title>
        <authorList>
            <person name="Jung J."/>
            <person name="Choi S."/>
            <person name="Chun J."/>
            <person name="Park W."/>
        </authorList>
    </citation>
    <scope>NUCLEOTIDE SEQUENCE [LARGE SCALE GENOMIC DNA]</scope>
    <source>
        <strain evidence="13 14">B11</strain>
    </source>
</reference>
<evidence type="ECO:0000259" key="12">
    <source>
        <dbReference type="Pfam" id="PF12019"/>
    </source>
</evidence>
<dbReference type="PROSITE" id="PS00409">
    <property type="entry name" value="PROKAR_NTER_METHYL"/>
    <property type="match status" value="1"/>
</dbReference>
<dbReference type="GO" id="GO:0005886">
    <property type="term" value="C:plasma membrane"/>
    <property type="evidence" value="ECO:0007669"/>
    <property type="project" value="UniProtKB-SubCell"/>
</dbReference>
<organism evidence="13 14">
    <name type="scientific">Alishewanella aestuarii B11</name>
    <dbReference type="NCBI Taxonomy" id="1197174"/>
    <lineage>
        <taxon>Bacteria</taxon>
        <taxon>Pseudomonadati</taxon>
        <taxon>Pseudomonadota</taxon>
        <taxon>Gammaproteobacteria</taxon>
        <taxon>Alteromonadales</taxon>
        <taxon>Alteromonadaceae</taxon>
        <taxon>Alishewanella</taxon>
    </lineage>
</organism>
<dbReference type="RefSeq" id="WP_008609662.1">
    <property type="nucleotide sequence ID" value="NZ_ALAB01000035.1"/>
</dbReference>
<evidence type="ECO:0000256" key="2">
    <source>
        <dbReference type="ARBA" id="ARBA00021549"/>
    </source>
</evidence>
<dbReference type="InterPro" id="IPR002416">
    <property type="entry name" value="T2SS_protein-GspH"/>
</dbReference>
<comment type="caution">
    <text evidence="13">The sequence shown here is derived from an EMBL/GenBank/DDBJ whole genome shotgun (WGS) entry which is preliminary data.</text>
</comment>
<evidence type="ECO:0000256" key="5">
    <source>
        <dbReference type="ARBA" id="ARBA00022519"/>
    </source>
</evidence>
<keyword evidence="4" id="KW-0488">Methylation</keyword>
<evidence type="ECO:0000256" key="11">
    <source>
        <dbReference type="SAM" id="Phobius"/>
    </source>
</evidence>
<dbReference type="InterPro" id="IPR045584">
    <property type="entry name" value="Pilin-like"/>
</dbReference>
<dbReference type="PATRIC" id="fig|1197174.4.peg.2628"/>
<name>J1QFY8_9ALTE</name>
<evidence type="ECO:0000256" key="8">
    <source>
        <dbReference type="ARBA" id="ARBA00023136"/>
    </source>
</evidence>
<comment type="similarity">
    <text evidence="9">Belongs to the GSP H family.</text>
</comment>
<dbReference type="SUPFAM" id="SSF54523">
    <property type="entry name" value="Pili subunits"/>
    <property type="match status" value="1"/>
</dbReference>
<accession>J1QFY8</accession>
<keyword evidence="8 11" id="KW-0472">Membrane</keyword>
<evidence type="ECO:0000256" key="3">
    <source>
        <dbReference type="ARBA" id="ARBA00022475"/>
    </source>
</evidence>
<keyword evidence="14" id="KW-1185">Reference proteome</keyword>
<dbReference type="Proteomes" id="UP000012043">
    <property type="component" value="Unassembled WGS sequence"/>
</dbReference>
<evidence type="ECO:0000313" key="13">
    <source>
        <dbReference type="EMBL" id="EJI84416.1"/>
    </source>
</evidence>
<evidence type="ECO:0000256" key="1">
    <source>
        <dbReference type="ARBA" id="ARBA00004377"/>
    </source>
</evidence>